<comment type="similarity">
    <text evidence="4">Belongs to the PriB family.</text>
</comment>
<proteinExistence type="inferred from homology"/>
<dbReference type="RefSeq" id="WP_212784775.1">
    <property type="nucleotide sequence ID" value="NZ_AP019536.1"/>
</dbReference>
<evidence type="ECO:0000313" key="5">
    <source>
        <dbReference type="EMBL" id="BBI99528.1"/>
    </source>
</evidence>
<reference evidence="5 6" key="1">
    <citation type="submission" date="2019-03" db="EMBL/GenBank/DDBJ databases">
        <title>Complete genome sequence of Ferrigenium kumadai strain An22, a microaerophilic iron-oxidizing bacterium isolated from a paddy field soil.</title>
        <authorList>
            <person name="Watanabe T."/>
            <person name="Asakawa S."/>
        </authorList>
    </citation>
    <scope>NUCLEOTIDE SEQUENCE [LARGE SCALE GENOMIC DNA]</scope>
    <source>
        <strain evidence="5 6">An22</strain>
    </source>
</reference>
<keyword evidence="6" id="KW-1185">Reference proteome</keyword>
<dbReference type="HAMAP" id="MF_00720">
    <property type="entry name" value="PriB"/>
    <property type="match status" value="1"/>
</dbReference>
<dbReference type="SUPFAM" id="SSF50249">
    <property type="entry name" value="Nucleic acid-binding proteins"/>
    <property type="match status" value="1"/>
</dbReference>
<evidence type="ECO:0000313" key="6">
    <source>
        <dbReference type="Proteomes" id="UP001319121"/>
    </source>
</evidence>
<dbReference type="GO" id="GO:0003697">
    <property type="term" value="F:single-stranded DNA binding"/>
    <property type="evidence" value="ECO:0007669"/>
    <property type="project" value="UniProtKB-UniRule"/>
</dbReference>
<dbReference type="PROSITE" id="PS50935">
    <property type="entry name" value="SSB"/>
    <property type="match status" value="1"/>
</dbReference>
<dbReference type="GO" id="GO:1990077">
    <property type="term" value="C:primosome complex"/>
    <property type="evidence" value="ECO:0007669"/>
    <property type="project" value="UniProtKB-UniRule"/>
</dbReference>
<dbReference type="Pfam" id="PF22657">
    <property type="entry name" value="SSB_1"/>
    <property type="match status" value="1"/>
</dbReference>
<evidence type="ECO:0000256" key="2">
    <source>
        <dbReference type="ARBA" id="ARBA00022705"/>
    </source>
</evidence>
<evidence type="ECO:0000256" key="1">
    <source>
        <dbReference type="ARBA" id="ARBA00022515"/>
    </source>
</evidence>
<gene>
    <name evidence="4 5" type="primary">priB</name>
    <name evidence="5" type="ORF">FGKAn22_12210</name>
</gene>
<sequence length="97" mass="10645">MRNQVVISGELIALEGLRYTPAGVARVALTLRHSSQQSEADGVRQVQCEVDALAFAGVAEKVTRFAIGQSVKVRGFLAQRSMRSRQLVLHINDIILE</sequence>
<evidence type="ECO:0000256" key="4">
    <source>
        <dbReference type="HAMAP-Rule" id="MF_00720"/>
    </source>
</evidence>
<comment type="subunit">
    <text evidence="4">Homodimer. Interacts with PriA and DnaT. Component of the replication restart primosome. Primosome assembly occurs via a 'hand-off' mechanism. PriA binds to replication forks, subsequently PriB then DnaT bind; DnaT then displaces ssDNA to generate the helicase loading substrate.</text>
</comment>
<keyword evidence="3 4" id="KW-0238">DNA-binding</keyword>
<dbReference type="Proteomes" id="UP001319121">
    <property type="component" value="Chromosome"/>
</dbReference>
<dbReference type="NCBIfam" id="TIGR04418">
    <property type="entry name" value="PriB_gamma"/>
    <property type="match status" value="1"/>
</dbReference>
<organism evidence="5 6">
    <name type="scientific">Ferrigenium kumadai</name>
    <dbReference type="NCBI Taxonomy" id="1682490"/>
    <lineage>
        <taxon>Bacteria</taxon>
        <taxon>Pseudomonadati</taxon>
        <taxon>Pseudomonadota</taxon>
        <taxon>Betaproteobacteria</taxon>
        <taxon>Nitrosomonadales</taxon>
        <taxon>Gallionellaceae</taxon>
        <taxon>Ferrigenium</taxon>
    </lineage>
</organism>
<comment type="function">
    <text evidence="4">Involved in the restart of stalled replication forks, which reloads the replicative helicase on sites other than the origin of replication; the PriA-PriB pathway is the major replication restart pathway. During primosome assembly it facilitates complex formation between PriA and DnaT on DNA; stabilizes PriA on DNA. Stimulates the DNA unwinding activity of PriA helicase.</text>
</comment>
<dbReference type="InterPro" id="IPR023646">
    <property type="entry name" value="Prisomal_replication_PriB"/>
</dbReference>
<name>A0AAN1VZK2_9PROT</name>
<keyword evidence="2 4" id="KW-0235">DNA replication</keyword>
<dbReference type="InterPro" id="IPR000424">
    <property type="entry name" value="Primosome_PriB/ssb"/>
</dbReference>
<dbReference type="KEGG" id="fku:FGKAn22_12210"/>
<dbReference type="Gene3D" id="2.40.50.140">
    <property type="entry name" value="Nucleic acid-binding proteins"/>
    <property type="match status" value="1"/>
</dbReference>
<dbReference type="PIRSF" id="PIRSF003135">
    <property type="entry name" value="Primosomal_n"/>
    <property type="match status" value="1"/>
</dbReference>
<accession>A0AAN1VZK2</accession>
<dbReference type="AlphaFoldDB" id="A0AAN1VZK2"/>
<dbReference type="GO" id="GO:0006269">
    <property type="term" value="P:DNA replication, synthesis of primer"/>
    <property type="evidence" value="ECO:0007669"/>
    <property type="project" value="UniProtKB-KW"/>
</dbReference>
<protein>
    <recommendedName>
        <fullName evidence="4">Replication restart protein PriB</fullName>
    </recommendedName>
</protein>
<keyword evidence="1 4" id="KW-0639">Primosome</keyword>
<dbReference type="InterPro" id="IPR012340">
    <property type="entry name" value="NA-bd_OB-fold"/>
</dbReference>
<dbReference type="EMBL" id="AP019536">
    <property type="protein sequence ID" value="BBI99528.1"/>
    <property type="molecule type" value="Genomic_DNA"/>
</dbReference>
<evidence type="ECO:0000256" key="3">
    <source>
        <dbReference type="ARBA" id="ARBA00023125"/>
    </source>
</evidence>